<feature type="transmembrane region" description="Helical" evidence="1">
    <location>
        <begin position="84"/>
        <end position="102"/>
    </location>
</feature>
<evidence type="ECO:0000313" key="2">
    <source>
        <dbReference type="EMBL" id="UKK01437.2"/>
    </source>
</evidence>
<feature type="transmembrane region" description="Helical" evidence="1">
    <location>
        <begin position="49"/>
        <end position="72"/>
    </location>
</feature>
<feature type="transmembrane region" description="Helical" evidence="1">
    <location>
        <begin position="213"/>
        <end position="236"/>
    </location>
</feature>
<gene>
    <name evidence="2" type="ORF">MACK_002251</name>
</gene>
<dbReference type="AlphaFoldDB" id="A0A976QV71"/>
<sequence length="365" mass="41520">MFVTRVVFLSLTYFSSQLAYHAYIVLAVDGLLCGCVTSITAIIPGNSVVITLGYNLCRIFVSFVQFIIDLFWHGRPMVMIRMQCWLSVFLTAVAVGSWAYYINSYCNTPNVHQNKGDTYDKPSSLGSQSPTKDEVATFGETMGEALSPFLMFPAGSMFKDFLYPGVLPYALLQRDKCHIINKISTVLYGMGSVTLFILEKAGAFNKWNSFYDGFWVIIVIFTVISTYTFMAIHTRIPSATKIRNSKPIVMTMTLTLIFYYSYLYTLSYAGVPKVVHTAFEGRNKIGNKAVITCNVICTMTYRFIFSKIAVGYNHTRVALGYHLPKFRPNHRMSKSNVAWYFIRNTFSRAGHDTIEDFRMNIRDYL</sequence>
<name>A0A976QV71_THEOR</name>
<feature type="transmembrane region" description="Helical" evidence="1">
    <location>
        <begin position="248"/>
        <end position="265"/>
    </location>
</feature>
<feature type="transmembrane region" description="Helical" evidence="1">
    <location>
        <begin position="179"/>
        <end position="198"/>
    </location>
</feature>
<reference evidence="2" key="1">
    <citation type="submission" date="2022-07" db="EMBL/GenBank/DDBJ databases">
        <title>Evaluation of T. orientalis genome assembly methods using nanopore sequencing and analysis of variation between genomes.</title>
        <authorList>
            <person name="Yam J."/>
            <person name="Micallef M.L."/>
            <person name="Liu M."/>
            <person name="Djordjevic S.P."/>
            <person name="Bogema D.R."/>
            <person name="Jenkins C."/>
        </authorList>
    </citation>
    <scope>NUCLEOTIDE SEQUENCE</scope>
    <source>
        <strain evidence="2">Goon Nure</strain>
    </source>
</reference>
<evidence type="ECO:0000313" key="3">
    <source>
        <dbReference type="Proteomes" id="UP000244811"/>
    </source>
</evidence>
<feature type="transmembrane region" description="Helical" evidence="1">
    <location>
        <begin position="285"/>
        <end position="304"/>
    </location>
</feature>
<organism evidence="2 3">
    <name type="scientific">Theileria orientalis</name>
    <dbReference type="NCBI Taxonomy" id="68886"/>
    <lineage>
        <taxon>Eukaryota</taxon>
        <taxon>Sar</taxon>
        <taxon>Alveolata</taxon>
        <taxon>Apicomplexa</taxon>
        <taxon>Aconoidasida</taxon>
        <taxon>Piroplasmida</taxon>
        <taxon>Theileriidae</taxon>
        <taxon>Theileria</taxon>
    </lineage>
</organism>
<dbReference type="Proteomes" id="UP000244811">
    <property type="component" value="Chromosome 3"/>
</dbReference>
<proteinExistence type="predicted"/>
<protein>
    <submittedName>
        <fullName evidence="2">Uncharacterized protein</fullName>
    </submittedName>
</protein>
<keyword evidence="1" id="KW-0472">Membrane</keyword>
<accession>A0A976QV71</accession>
<dbReference type="EMBL" id="CP056070">
    <property type="protein sequence ID" value="UKK01437.2"/>
    <property type="molecule type" value="Genomic_DNA"/>
</dbReference>
<keyword evidence="1" id="KW-1133">Transmembrane helix</keyword>
<feature type="transmembrane region" description="Helical" evidence="1">
    <location>
        <begin position="149"/>
        <end position="172"/>
    </location>
</feature>
<feature type="transmembrane region" description="Helical" evidence="1">
    <location>
        <begin position="20"/>
        <end position="43"/>
    </location>
</feature>
<evidence type="ECO:0000256" key="1">
    <source>
        <dbReference type="SAM" id="Phobius"/>
    </source>
</evidence>
<keyword evidence="1" id="KW-0812">Transmembrane</keyword>